<evidence type="ECO:0000256" key="5">
    <source>
        <dbReference type="ARBA" id="ARBA00022989"/>
    </source>
</evidence>
<dbReference type="PANTHER" id="PTHR13605:SF4">
    <property type="entry name" value="ER MEMBRANE PROTEIN COMPLEX SUBUNIT 7"/>
    <property type="match status" value="1"/>
</dbReference>
<evidence type="ECO:0000259" key="9">
    <source>
        <dbReference type="Pfam" id="PF09430"/>
    </source>
</evidence>
<keyword evidence="10" id="KW-1185">Reference proteome</keyword>
<keyword evidence="5" id="KW-1133">Transmembrane helix</keyword>
<comment type="similarity">
    <text evidence="2">Belongs to the EMC7 family.</text>
</comment>
<dbReference type="CTD" id="56851"/>
<feature type="compositionally biased region" description="Low complexity" evidence="7">
    <location>
        <begin position="210"/>
        <end position="225"/>
    </location>
</feature>
<evidence type="ECO:0000313" key="11">
    <source>
        <dbReference type="RefSeq" id="XP_018021090.1"/>
    </source>
</evidence>
<dbReference type="InterPro" id="IPR019008">
    <property type="entry name" value="Beta_sandwich_EMC7"/>
</dbReference>
<evidence type="ECO:0000256" key="1">
    <source>
        <dbReference type="ARBA" id="ARBA00004167"/>
    </source>
</evidence>
<dbReference type="RefSeq" id="XP_018021090.1">
    <property type="nucleotide sequence ID" value="XM_018165601.2"/>
</dbReference>
<dbReference type="InterPro" id="IPR013784">
    <property type="entry name" value="Carb-bd-like_fold"/>
</dbReference>
<accession>A0A8B7P561</accession>
<evidence type="ECO:0000313" key="10">
    <source>
        <dbReference type="Proteomes" id="UP000694843"/>
    </source>
</evidence>
<evidence type="ECO:0000256" key="6">
    <source>
        <dbReference type="ARBA" id="ARBA00023136"/>
    </source>
</evidence>
<dbReference type="PANTHER" id="PTHR13605">
    <property type="entry name" value="ER MEMBRANE PROTEIN COMPLEX SUBUNIT 7"/>
    <property type="match status" value="1"/>
</dbReference>
<dbReference type="GO" id="GO:0030246">
    <property type="term" value="F:carbohydrate binding"/>
    <property type="evidence" value="ECO:0007669"/>
    <property type="project" value="InterPro"/>
</dbReference>
<dbReference type="PROSITE" id="PS51257">
    <property type="entry name" value="PROKAR_LIPOPROTEIN"/>
    <property type="match status" value="1"/>
</dbReference>
<reference evidence="11" key="1">
    <citation type="submission" date="2025-08" db="UniProtKB">
        <authorList>
            <consortium name="RefSeq"/>
        </authorList>
    </citation>
    <scope>IDENTIFICATION</scope>
    <source>
        <tissue evidence="11">Whole organism</tissue>
    </source>
</reference>
<feature type="chain" id="PRO_5034891749" evidence="8">
    <location>
        <begin position="24"/>
        <end position="244"/>
    </location>
</feature>
<dbReference type="Pfam" id="PF09430">
    <property type="entry name" value="EMC7_beta-sandw"/>
    <property type="match status" value="1"/>
</dbReference>
<dbReference type="OrthoDB" id="27095at2759"/>
<keyword evidence="4 8" id="KW-0732">Signal</keyword>
<dbReference type="GeneID" id="108677390"/>
<sequence length="244" mass="27218">MLVLSRLLVFVLASFSCLHIVFALSDVEEGSKSVDRFTVEGIVERPLNYPQDEAEFFAGTRIYTNTGYQAFLKANGSFVLHNLPWGSHFIHVVTPNILYAPIRVDINSKGKWRPRKVNYLQPSKVEVLSTPLKFTALGPVRYFEAREQWRITDLLFNPMVLMTVVPLGLMLLMPKLSDPETRREVESQFQLPKTEAPDLSEMVTNFLGMGSPSTSSSSGPAAGTACDARRPGRGGARAARRKDK</sequence>
<keyword evidence="6" id="KW-0472">Membrane</keyword>
<evidence type="ECO:0000256" key="8">
    <source>
        <dbReference type="SAM" id="SignalP"/>
    </source>
</evidence>
<keyword evidence="3" id="KW-0812">Transmembrane</keyword>
<evidence type="ECO:0000256" key="3">
    <source>
        <dbReference type="ARBA" id="ARBA00022692"/>
    </source>
</evidence>
<feature type="signal peptide" evidence="8">
    <location>
        <begin position="1"/>
        <end position="23"/>
    </location>
</feature>
<dbReference type="SUPFAM" id="SSF49452">
    <property type="entry name" value="Starch-binding domain-like"/>
    <property type="match status" value="1"/>
</dbReference>
<dbReference type="InterPro" id="IPR039163">
    <property type="entry name" value="EMC7"/>
</dbReference>
<dbReference type="GO" id="GO:0072546">
    <property type="term" value="C:EMC complex"/>
    <property type="evidence" value="ECO:0007669"/>
    <property type="project" value="TreeGrafter"/>
</dbReference>
<evidence type="ECO:0000256" key="4">
    <source>
        <dbReference type="ARBA" id="ARBA00022729"/>
    </source>
</evidence>
<proteinExistence type="inferred from homology"/>
<evidence type="ECO:0000256" key="2">
    <source>
        <dbReference type="ARBA" id="ARBA00008880"/>
    </source>
</evidence>
<dbReference type="Proteomes" id="UP000694843">
    <property type="component" value="Unplaced"/>
</dbReference>
<dbReference type="OMA" id="EMENMQM"/>
<organism evidence="10 11">
    <name type="scientific">Hyalella azteca</name>
    <name type="common">Amphipod</name>
    <dbReference type="NCBI Taxonomy" id="294128"/>
    <lineage>
        <taxon>Eukaryota</taxon>
        <taxon>Metazoa</taxon>
        <taxon>Ecdysozoa</taxon>
        <taxon>Arthropoda</taxon>
        <taxon>Crustacea</taxon>
        <taxon>Multicrustacea</taxon>
        <taxon>Malacostraca</taxon>
        <taxon>Eumalacostraca</taxon>
        <taxon>Peracarida</taxon>
        <taxon>Amphipoda</taxon>
        <taxon>Senticaudata</taxon>
        <taxon>Talitrida</taxon>
        <taxon>Talitroidea</taxon>
        <taxon>Hyalellidae</taxon>
        <taxon>Hyalella</taxon>
    </lineage>
</organism>
<dbReference type="KEGG" id="hazt:108677390"/>
<feature type="region of interest" description="Disordered" evidence="7">
    <location>
        <begin position="204"/>
        <end position="244"/>
    </location>
</feature>
<protein>
    <submittedName>
        <fullName evidence="11">ER membrane protein complex subunit 7 homolog isoform X1</fullName>
    </submittedName>
</protein>
<dbReference type="AlphaFoldDB" id="A0A8B7P561"/>
<feature type="domain" description="ER membrane protein complex subunit 7 beta-sandwich" evidence="9">
    <location>
        <begin position="55"/>
        <end position="162"/>
    </location>
</feature>
<gene>
    <name evidence="11" type="primary">LOC108677390</name>
</gene>
<evidence type="ECO:0000256" key="7">
    <source>
        <dbReference type="SAM" id="MobiDB-lite"/>
    </source>
</evidence>
<name>A0A8B7P561_HYAAZ</name>
<comment type="subcellular location">
    <subcellularLocation>
        <location evidence="1">Membrane</location>
        <topology evidence="1">Single-pass membrane protein</topology>
    </subcellularLocation>
</comment>